<evidence type="ECO:0000256" key="1">
    <source>
        <dbReference type="SAM" id="Coils"/>
    </source>
</evidence>
<keyword evidence="3" id="KW-1185">Reference proteome</keyword>
<evidence type="ECO:0000313" key="2">
    <source>
        <dbReference type="EMBL" id="CUG88606.1"/>
    </source>
</evidence>
<dbReference type="EMBL" id="CYKH01001662">
    <property type="protein sequence ID" value="CUG88606.1"/>
    <property type="molecule type" value="Genomic_DNA"/>
</dbReference>
<keyword evidence="1" id="KW-0175">Coiled coil</keyword>
<feature type="coiled-coil region" evidence="1">
    <location>
        <begin position="8"/>
        <end position="48"/>
    </location>
</feature>
<dbReference type="AlphaFoldDB" id="A0A0S4JEM3"/>
<organism evidence="2 3">
    <name type="scientific">Bodo saltans</name>
    <name type="common">Flagellated protozoan</name>
    <dbReference type="NCBI Taxonomy" id="75058"/>
    <lineage>
        <taxon>Eukaryota</taxon>
        <taxon>Discoba</taxon>
        <taxon>Euglenozoa</taxon>
        <taxon>Kinetoplastea</taxon>
        <taxon>Metakinetoplastina</taxon>
        <taxon>Eubodonida</taxon>
        <taxon>Bodonidae</taxon>
        <taxon>Bodo</taxon>
    </lineage>
</organism>
<proteinExistence type="predicted"/>
<dbReference type="Proteomes" id="UP000051952">
    <property type="component" value="Unassembled WGS sequence"/>
</dbReference>
<name>A0A0S4JEM3_BODSA</name>
<evidence type="ECO:0000313" key="3">
    <source>
        <dbReference type="Proteomes" id="UP000051952"/>
    </source>
</evidence>
<dbReference type="VEuPathDB" id="TriTrypDB:BSAL_16385"/>
<accession>A0A0S4JEM3</accession>
<protein>
    <submittedName>
        <fullName evidence="2">Uncharacterized protein</fullName>
    </submittedName>
</protein>
<reference evidence="3" key="1">
    <citation type="submission" date="2015-09" db="EMBL/GenBank/DDBJ databases">
        <authorList>
            <consortium name="Pathogen Informatics"/>
        </authorList>
    </citation>
    <scope>NUCLEOTIDE SEQUENCE [LARGE SCALE GENOMIC DNA]</scope>
    <source>
        <strain evidence="3">Lake Konstanz</strain>
    </source>
</reference>
<gene>
    <name evidence="2" type="ORF">BSAL_16385</name>
</gene>
<sequence length="490" mass="54198">MTNSFAGLPQTQQQLTKVMASIEQAQEEAKLEQEREALEREAAHADGVAHHTAALGAPSSSTTNGSLSGDELSASCAMIQAVAQALLSSKRASNASSLSLTTRDPAARIEIQGLEHIGHHHQERVLTLTDLAIRHRITSHKTDVCGVENYMNMVTGRDAPLIPKSKLMVADDPPQYELPDANGATAKGKKKLFARGTKSAANDDGSPTQQRLSLPELMRAYEDHCLVADKALEQLRLTNSGSSMDPRVIARLRLREQSLICEPIPGIRTLFYFPLLNDAASKKAPKILPEDRRVAQLESCARRSSAKGLQPSPLSWEFLGSQTPGSLAYGSHRSFHSVFQFEVSLTPRRFYLNLERMCSGLTQPLTLRKILYLCFGRSMDELTLWHRLYVQYRDAKRLSQVRQWVDRFALSFGDVSEAAEVCKAVAELDDVYTELPFTAPDPLENGAKKEEDEDEARGHLMLASHDVPSCVILKRAYCLPHLCGSLPTRL</sequence>